<evidence type="ECO:0000256" key="2">
    <source>
        <dbReference type="SAM" id="MobiDB-lite"/>
    </source>
</evidence>
<reference evidence="4 5" key="1">
    <citation type="journal article" date="2018" name="ISME J.">
        <title>A methanotrophic archaeon couples anaerobic oxidation of methane to Fe(III) reduction.</title>
        <authorList>
            <person name="Cai C."/>
            <person name="Leu A.O."/>
            <person name="Xie G.J."/>
            <person name="Guo J."/>
            <person name="Feng Y."/>
            <person name="Zhao J.X."/>
            <person name="Tyson G.W."/>
            <person name="Yuan Z."/>
            <person name="Hu S."/>
        </authorList>
    </citation>
    <scope>NUCLEOTIDE SEQUENCE [LARGE SCALE GENOMIC DNA]</scope>
    <source>
        <strain evidence="4">FeB_12</strain>
    </source>
</reference>
<evidence type="ECO:0000313" key="5">
    <source>
        <dbReference type="Proteomes" id="UP000250918"/>
    </source>
</evidence>
<dbReference type="AlphaFoldDB" id="A0A855X679"/>
<keyword evidence="1" id="KW-0175">Coiled coil</keyword>
<dbReference type="Proteomes" id="UP000250918">
    <property type="component" value="Unassembled WGS sequence"/>
</dbReference>
<proteinExistence type="predicted"/>
<dbReference type="Pfam" id="PF13490">
    <property type="entry name" value="zf-HC2"/>
    <property type="match status" value="1"/>
</dbReference>
<dbReference type="InterPro" id="IPR027383">
    <property type="entry name" value="Znf_put"/>
</dbReference>
<feature type="compositionally biased region" description="Low complexity" evidence="2">
    <location>
        <begin position="202"/>
        <end position="224"/>
    </location>
</feature>
<sequence>MDHGYFKDRLSALFDNELPPQEKQVVEEHVRDCAECRAELAKLQQLEEAVNRHSQLGDTDYWEKSAQKIEGRLGFQQQTVITPIRHRWYERGLGWKVVAAAASIGVLAYIGINSEKILKRETLEPKPVPTKQKEVGQPLMKTPAASPGIPKQDTVAAEKVAPVAHEPGVSKEVNLPPPETKIEPEAKLEELKVDTKKLAAPAPEAPLLQRSAPAPTGASTTPTAENRALIQQPKTAVTETPPSPQPPSETRQRTKQQVVTKYEAGRAPAPAAQTLQYAQPVADSAAQIVEKEADNLAVIEKDTTAADSVLTWWRKKRDALTEVRKTLPGTGVISGLSRLAAPNKLAEDRKKQPEMTETEVEKQLLEAWFNIATLTKNATEKAGAIAEIRKVRDNLKSPNRDLAAHYLRDLGTK</sequence>
<evidence type="ECO:0000313" key="4">
    <source>
        <dbReference type="EMBL" id="PWB72688.1"/>
    </source>
</evidence>
<feature type="coiled-coil region" evidence="1">
    <location>
        <begin position="26"/>
        <end position="56"/>
    </location>
</feature>
<dbReference type="Gene3D" id="1.10.10.1320">
    <property type="entry name" value="Anti-sigma factor, zinc-finger domain"/>
    <property type="match status" value="1"/>
</dbReference>
<feature type="region of interest" description="Disordered" evidence="2">
    <location>
        <begin position="202"/>
        <end position="257"/>
    </location>
</feature>
<evidence type="ECO:0000256" key="1">
    <source>
        <dbReference type="SAM" id="Coils"/>
    </source>
</evidence>
<comment type="caution">
    <text evidence="4">The sequence shown here is derived from an EMBL/GenBank/DDBJ whole genome shotgun (WGS) entry which is preliminary data.</text>
</comment>
<accession>A0A855X679</accession>
<name>A0A855X679_9BACT</name>
<organism evidence="4 5">
    <name type="scientific">candidate division GN15 bacterium</name>
    <dbReference type="NCBI Taxonomy" id="2072418"/>
    <lineage>
        <taxon>Bacteria</taxon>
        <taxon>candidate division GN15</taxon>
    </lineage>
</organism>
<feature type="domain" description="Putative zinc-finger" evidence="3">
    <location>
        <begin position="7"/>
        <end position="37"/>
    </location>
</feature>
<protein>
    <recommendedName>
        <fullName evidence="3">Putative zinc-finger domain-containing protein</fullName>
    </recommendedName>
</protein>
<feature type="region of interest" description="Disordered" evidence="2">
    <location>
        <begin position="123"/>
        <end position="184"/>
    </location>
</feature>
<dbReference type="EMBL" id="PQAP01000078">
    <property type="protein sequence ID" value="PWB72688.1"/>
    <property type="molecule type" value="Genomic_DNA"/>
</dbReference>
<gene>
    <name evidence="4" type="ORF">C3F09_06260</name>
</gene>
<evidence type="ECO:0000259" key="3">
    <source>
        <dbReference type="Pfam" id="PF13490"/>
    </source>
</evidence>
<dbReference type="InterPro" id="IPR041916">
    <property type="entry name" value="Anti_sigma_zinc_sf"/>
</dbReference>